<reference evidence="1 2" key="1">
    <citation type="journal article" date="2011" name="Science">
        <title>The ecoresponsive genome of Daphnia pulex.</title>
        <authorList>
            <person name="Colbourne J.K."/>
            <person name="Pfrender M.E."/>
            <person name="Gilbert D."/>
            <person name="Thomas W.K."/>
            <person name="Tucker A."/>
            <person name="Oakley T.H."/>
            <person name="Tokishita S."/>
            <person name="Aerts A."/>
            <person name="Arnold G.J."/>
            <person name="Basu M.K."/>
            <person name="Bauer D.J."/>
            <person name="Caceres C.E."/>
            <person name="Carmel L."/>
            <person name="Casola C."/>
            <person name="Choi J.H."/>
            <person name="Detter J.C."/>
            <person name="Dong Q."/>
            <person name="Dusheyko S."/>
            <person name="Eads B.D."/>
            <person name="Frohlich T."/>
            <person name="Geiler-Samerotte K.A."/>
            <person name="Gerlach D."/>
            <person name="Hatcher P."/>
            <person name="Jogdeo S."/>
            <person name="Krijgsveld J."/>
            <person name="Kriventseva E.V."/>
            <person name="Kultz D."/>
            <person name="Laforsch C."/>
            <person name="Lindquist E."/>
            <person name="Lopez J."/>
            <person name="Manak J.R."/>
            <person name="Muller J."/>
            <person name="Pangilinan J."/>
            <person name="Patwardhan R.P."/>
            <person name="Pitluck S."/>
            <person name="Pritham E.J."/>
            <person name="Rechtsteiner A."/>
            <person name="Rho M."/>
            <person name="Rogozin I.B."/>
            <person name="Sakarya O."/>
            <person name="Salamov A."/>
            <person name="Schaack S."/>
            <person name="Shapiro H."/>
            <person name="Shiga Y."/>
            <person name="Skalitzky C."/>
            <person name="Smith Z."/>
            <person name="Souvorov A."/>
            <person name="Sung W."/>
            <person name="Tang Z."/>
            <person name="Tsuchiya D."/>
            <person name="Tu H."/>
            <person name="Vos H."/>
            <person name="Wang M."/>
            <person name="Wolf Y.I."/>
            <person name="Yamagata H."/>
            <person name="Yamada T."/>
            <person name="Ye Y."/>
            <person name="Shaw J.R."/>
            <person name="Andrews J."/>
            <person name="Crease T.J."/>
            <person name="Tang H."/>
            <person name="Lucas S.M."/>
            <person name="Robertson H.M."/>
            <person name="Bork P."/>
            <person name="Koonin E.V."/>
            <person name="Zdobnov E.M."/>
            <person name="Grigoriev I.V."/>
            <person name="Lynch M."/>
            <person name="Boore J.L."/>
        </authorList>
    </citation>
    <scope>NUCLEOTIDE SEQUENCE [LARGE SCALE GENOMIC DNA]</scope>
</reference>
<name>E9HQR5_DAPPU</name>
<accession>E9HQR5</accession>
<dbReference type="EMBL" id="GL732724">
    <property type="protein sequence ID" value="EFX65917.1"/>
    <property type="molecule type" value="Genomic_DNA"/>
</dbReference>
<dbReference type="KEGG" id="dpx:DAPPUDRAFT_264001"/>
<dbReference type="HOGENOM" id="CLU_3070793_0_0_1"/>
<gene>
    <name evidence="1" type="ORF">DAPPUDRAFT_264001</name>
</gene>
<dbReference type="InParanoid" id="E9HQR5"/>
<protein>
    <submittedName>
        <fullName evidence="1">Uncharacterized protein</fullName>
    </submittedName>
</protein>
<dbReference type="Proteomes" id="UP000000305">
    <property type="component" value="Unassembled WGS sequence"/>
</dbReference>
<proteinExistence type="predicted"/>
<dbReference type="PhylomeDB" id="E9HQR5"/>
<dbReference type="AlphaFoldDB" id="E9HQR5"/>
<evidence type="ECO:0000313" key="2">
    <source>
        <dbReference type="Proteomes" id="UP000000305"/>
    </source>
</evidence>
<sequence length="53" mass="5767">MDTSRKSASRCRDWILPVSQHHGVGTGYFPCVDITVSVSGSYLLNGLVCAYAF</sequence>
<organism evidence="1 2">
    <name type="scientific">Daphnia pulex</name>
    <name type="common">Water flea</name>
    <dbReference type="NCBI Taxonomy" id="6669"/>
    <lineage>
        <taxon>Eukaryota</taxon>
        <taxon>Metazoa</taxon>
        <taxon>Ecdysozoa</taxon>
        <taxon>Arthropoda</taxon>
        <taxon>Crustacea</taxon>
        <taxon>Branchiopoda</taxon>
        <taxon>Diplostraca</taxon>
        <taxon>Cladocera</taxon>
        <taxon>Anomopoda</taxon>
        <taxon>Daphniidae</taxon>
        <taxon>Daphnia</taxon>
    </lineage>
</organism>
<evidence type="ECO:0000313" key="1">
    <source>
        <dbReference type="EMBL" id="EFX65917.1"/>
    </source>
</evidence>
<keyword evidence="2" id="KW-1185">Reference proteome</keyword>